<proteinExistence type="predicted"/>
<comment type="caution">
    <text evidence="1">The sequence shown here is derived from an EMBL/GenBank/DDBJ whole genome shotgun (WGS) entry which is preliminary data.</text>
</comment>
<dbReference type="AlphaFoldDB" id="A0A8X8FK72"/>
<keyword evidence="2" id="KW-1185">Reference proteome</keyword>
<gene>
    <name evidence="1" type="ORF">H9654_03945</name>
</gene>
<accession>A0A8X8FK72</accession>
<dbReference type="RefSeq" id="WP_191769199.1">
    <property type="nucleotide sequence ID" value="NZ_JACSQS010000002.1"/>
</dbReference>
<dbReference type="Proteomes" id="UP000636938">
    <property type="component" value="Unassembled WGS sequence"/>
</dbReference>
<evidence type="ECO:0000313" key="2">
    <source>
        <dbReference type="Proteomes" id="UP000636938"/>
    </source>
</evidence>
<sequence>MNFGQQLFASSWVKQDGEDIVQWSMYGDDKRGVRISLPDDPFQWHMLDGSYGIPGTDIKWTFDNVEAPYSAEDVFGDGYLLMPSINRAEFLKEVSYVEDVAQAYQHHVRQEGDMISISGHPTQLARFKWDRWKFQKEHRFVISAIRGPQKTNDPMEYGEKYRELVRDEHWHKKGALSTFIDLMVEPEIMESIAITLGPMCSEEDRERITKLCKSYAKKARVCQSDLTGKIRSKI</sequence>
<name>A0A8X8FK72_9GAMM</name>
<dbReference type="EMBL" id="JACSQS010000002">
    <property type="protein sequence ID" value="MBD7953353.1"/>
    <property type="molecule type" value="Genomic_DNA"/>
</dbReference>
<protein>
    <submittedName>
        <fullName evidence="1">Uncharacterized protein</fullName>
    </submittedName>
</protein>
<reference evidence="1 2" key="1">
    <citation type="submission" date="2020-08" db="EMBL/GenBank/DDBJ databases">
        <title>A Genomic Blueprint of the Chicken Gut Microbiome.</title>
        <authorList>
            <person name="Gilroy R."/>
            <person name="Ravi A."/>
            <person name="Getino M."/>
            <person name="Pursley I."/>
            <person name="Horton D.L."/>
            <person name="Alikhan N.-F."/>
            <person name="Baker D."/>
            <person name="Gharbi K."/>
            <person name="Hall N."/>
            <person name="Watson M."/>
            <person name="Adriaenssens E.M."/>
            <person name="Foster-Nyarko E."/>
            <person name="Jarju S."/>
            <person name="Secka A."/>
            <person name="Antonio M."/>
            <person name="Oren A."/>
            <person name="Chaudhuri R."/>
            <person name="La Ragione R.M."/>
            <person name="Hildebrand F."/>
            <person name="Pallen M.J."/>
        </authorList>
    </citation>
    <scope>NUCLEOTIDE SEQUENCE [LARGE SCALE GENOMIC DNA]</scope>
    <source>
        <strain evidence="1 2">Sa5BUN4</strain>
    </source>
</reference>
<evidence type="ECO:0000313" key="1">
    <source>
        <dbReference type="EMBL" id="MBD7953353.1"/>
    </source>
</evidence>
<organism evidence="1 2">
    <name type="scientific">Stenotrophomonas lacuserhaii</name>
    <dbReference type="NCBI Taxonomy" id="2760084"/>
    <lineage>
        <taxon>Bacteria</taxon>
        <taxon>Pseudomonadati</taxon>
        <taxon>Pseudomonadota</taxon>
        <taxon>Gammaproteobacteria</taxon>
        <taxon>Lysobacterales</taxon>
        <taxon>Lysobacteraceae</taxon>
        <taxon>Stenotrophomonas</taxon>
    </lineage>
</organism>